<comment type="catalytic activity">
    <reaction evidence="8">
        <text>L-seryl-[protein] + ATP = O-phospho-L-seryl-[protein] + ADP + H(+)</text>
        <dbReference type="Rhea" id="RHEA:17989"/>
        <dbReference type="Rhea" id="RHEA-COMP:9863"/>
        <dbReference type="Rhea" id="RHEA-COMP:11604"/>
        <dbReference type="ChEBI" id="CHEBI:15378"/>
        <dbReference type="ChEBI" id="CHEBI:29999"/>
        <dbReference type="ChEBI" id="CHEBI:30616"/>
        <dbReference type="ChEBI" id="CHEBI:83421"/>
        <dbReference type="ChEBI" id="CHEBI:456216"/>
        <dbReference type="EC" id="2.7.11.1"/>
    </reaction>
</comment>
<feature type="region of interest" description="Disordered" evidence="9">
    <location>
        <begin position="674"/>
        <end position="774"/>
    </location>
</feature>
<dbReference type="InterPro" id="IPR000719">
    <property type="entry name" value="Prot_kinase_dom"/>
</dbReference>
<protein>
    <submittedName>
        <fullName evidence="11">Serine threonine-kinase nak1</fullName>
    </submittedName>
</protein>
<dbReference type="Proteomes" id="UP000785200">
    <property type="component" value="Unassembled WGS sequence"/>
</dbReference>
<feature type="compositionally biased region" description="Low complexity" evidence="9">
    <location>
        <begin position="417"/>
        <end position="426"/>
    </location>
</feature>
<dbReference type="GO" id="GO:0005737">
    <property type="term" value="C:cytoplasm"/>
    <property type="evidence" value="ECO:0007669"/>
    <property type="project" value="TreeGrafter"/>
</dbReference>
<evidence type="ECO:0000256" key="1">
    <source>
        <dbReference type="ARBA" id="ARBA00008874"/>
    </source>
</evidence>
<evidence type="ECO:0000313" key="12">
    <source>
        <dbReference type="Proteomes" id="UP000785200"/>
    </source>
</evidence>
<dbReference type="PROSITE" id="PS00108">
    <property type="entry name" value="PROTEIN_KINASE_ST"/>
    <property type="match status" value="1"/>
</dbReference>
<dbReference type="GO" id="GO:0005524">
    <property type="term" value="F:ATP binding"/>
    <property type="evidence" value="ECO:0007669"/>
    <property type="project" value="UniProtKB-KW"/>
</dbReference>
<evidence type="ECO:0000256" key="6">
    <source>
        <dbReference type="ARBA" id="ARBA00022840"/>
    </source>
</evidence>
<dbReference type="EMBL" id="VNKQ01000005">
    <property type="protein sequence ID" value="KAG0650806.1"/>
    <property type="molecule type" value="Genomic_DNA"/>
</dbReference>
<keyword evidence="12" id="KW-1185">Reference proteome</keyword>
<sequence>MESLQVRPSEYSSVKSKAVEDARQMQAKVLAEASKAGKDPPKYVLLELTGKGSFGRVYRGKDMTSAAIVAVKIIDIDESDTLNPRLADSYAEFLKEVNALKILSESNAKNINHVIEALPVGQAMWMICEYCGGGSIATLMKPTAPGGLQEKWIIPILREVAEAIKWVHEAGIIHRDIKCANVLVTEDGGVQLCDFGVAGIMEGKVDKRSTVIGTPHWMAPELFTATPYYGKEIDIWAFGSMVYEVATGLPPNVQQGIPMERLGSHFQNHIPRLEGGKYSNELRNLVAYCLEELPSSRPTIEQVQKHPYIYGTSSKYPTSTLSNLVRAFKVWEDSGGSRKSLFMLGGAQGPSDASISVPEYDWNFSTTAAFDQDVARHSTPQDVFEAYGKGVALQGFFAEETSRPTQKASRRRPPPEALARLPAPLEKIFDPNTMSSYEDNSRNHYGRPPPPPASDLPLRDDTAQTSIRDTLIDLGDHDSTVNLGGHESMIDLGDLDSDTGLASFAGMDTIKPSRRGGQEEVEDDYSSTIQDFSRPALSDPADVNPNRRTQDWKFPTMAPPASADPELSRFPTTYELPRPAVTPASGGRPALVHHPTEPIGAAFVGSLTQQATMDRLSMRESLIDLDMSMPDPIPAYSRPSTANSDTGSATSEQMALGNPFELERHASLYAPLSSENTDITEPDYYNEESAVPARLRSDSSARPRDISEISDFSTSDAESSQDRYGFSDSDMPPPPLPSQAPLARPANLPYTFADFPDLPAPPSERALSGTATNEEMKSEFNRMLGAMTSQLESFKNVYSSPQVTQRKGPTPQRRDRKDEEGNGTGANLSG</sequence>
<keyword evidence="2" id="KW-0723">Serine/threonine-protein kinase</keyword>
<feature type="domain" description="Protein kinase" evidence="10">
    <location>
        <begin position="43"/>
        <end position="309"/>
    </location>
</feature>
<organism evidence="11 12">
    <name type="scientific">Hyphodiscus hymeniophilus</name>
    <dbReference type="NCBI Taxonomy" id="353542"/>
    <lineage>
        <taxon>Eukaryota</taxon>
        <taxon>Fungi</taxon>
        <taxon>Dikarya</taxon>
        <taxon>Ascomycota</taxon>
        <taxon>Pezizomycotina</taxon>
        <taxon>Leotiomycetes</taxon>
        <taxon>Helotiales</taxon>
        <taxon>Hyphodiscaceae</taxon>
        <taxon>Hyphodiscus</taxon>
    </lineage>
</organism>
<evidence type="ECO:0000259" key="10">
    <source>
        <dbReference type="PROSITE" id="PS50011"/>
    </source>
</evidence>
<keyword evidence="3" id="KW-0808">Transferase</keyword>
<comment type="catalytic activity">
    <reaction evidence="7">
        <text>L-threonyl-[protein] + ATP = O-phospho-L-threonyl-[protein] + ADP + H(+)</text>
        <dbReference type="Rhea" id="RHEA:46608"/>
        <dbReference type="Rhea" id="RHEA-COMP:11060"/>
        <dbReference type="Rhea" id="RHEA-COMP:11605"/>
        <dbReference type="ChEBI" id="CHEBI:15378"/>
        <dbReference type="ChEBI" id="CHEBI:30013"/>
        <dbReference type="ChEBI" id="CHEBI:30616"/>
        <dbReference type="ChEBI" id="CHEBI:61977"/>
        <dbReference type="ChEBI" id="CHEBI:456216"/>
        <dbReference type="EC" id="2.7.11.1"/>
    </reaction>
</comment>
<keyword evidence="4" id="KW-0547">Nucleotide-binding</keyword>
<dbReference type="PANTHER" id="PTHR48012">
    <property type="entry name" value="STERILE20-LIKE KINASE, ISOFORM B-RELATED"/>
    <property type="match status" value="1"/>
</dbReference>
<accession>A0A9P7AZ48</accession>
<evidence type="ECO:0000256" key="2">
    <source>
        <dbReference type="ARBA" id="ARBA00022527"/>
    </source>
</evidence>
<feature type="compositionally biased region" description="Polar residues" evidence="9">
    <location>
        <begin position="638"/>
        <end position="652"/>
    </location>
</feature>
<dbReference type="Gene3D" id="1.10.510.10">
    <property type="entry name" value="Transferase(Phosphotransferase) domain 1"/>
    <property type="match status" value="1"/>
</dbReference>
<name>A0A9P7AZ48_9HELO</name>
<dbReference type="InterPro" id="IPR011009">
    <property type="entry name" value="Kinase-like_dom_sf"/>
</dbReference>
<evidence type="ECO:0000256" key="4">
    <source>
        <dbReference type="ARBA" id="ARBA00022741"/>
    </source>
</evidence>
<dbReference type="AlphaFoldDB" id="A0A9P7AZ48"/>
<dbReference type="PANTHER" id="PTHR48012:SF10">
    <property type="entry name" value="FI20177P1"/>
    <property type="match status" value="1"/>
</dbReference>
<feature type="region of interest" description="Disordered" evidence="9">
    <location>
        <begin position="507"/>
        <end position="545"/>
    </location>
</feature>
<dbReference type="SMART" id="SM00220">
    <property type="entry name" value="S_TKc"/>
    <property type="match status" value="1"/>
</dbReference>
<feature type="region of interest" description="Disordered" evidence="9">
    <location>
        <begin position="629"/>
        <end position="652"/>
    </location>
</feature>
<feature type="region of interest" description="Disordered" evidence="9">
    <location>
        <begin position="397"/>
        <end position="460"/>
    </location>
</feature>
<comment type="similarity">
    <text evidence="1">Belongs to the protein kinase superfamily. STE Ser/Thr protein kinase family. STE20 subfamily.</text>
</comment>
<dbReference type="SUPFAM" id="SSF56112">
    <property type="entry name" value="Protein kinase-like (PK-like)"/>
    <property type="match status" value="1"/>
</dbReference>
<dbReference type="OrthoDB" id="248923at2759"/>
<evidence type="ECO:0000256" key="3">
    <source>
        <dbReference type="ARBA" id="ARBA00022679"/>
    </source>
</evidence>
<gene>
    <name evidence="11" type="ORF">D0Z07_2407</name>
</gene>
<dbReference type="GO" id="GO:0004674">
    <property type="term" value="F:protein serine/threonine kinase activity"/>
    <property type="evidence" value="ECO:0007669"/>
    <property type="project" value="UniProtKB-KW"/>
</dbReference>
<keyword evidence="5" id="KW-0418">Kinase</keyword>
<comment type="caution">
    <text evidence="11">The sequence shown here is derived from an EMBL/GenBank/DDBJ whole genome shotgun (WGS) entry which is preliminary data.</text>
</comment>
<evidence type="ECO:0000256" key="9">
    <source>
        <dbReference type="SAM" id="MobiDB-lite"/>
    </source>
</evidence>
<dbReference type="PROSITE" id="PS50011">
    <property type="entry name" value="PROTEIN_KINASE_DOM"/>
    <property type="match status" value="1"/>
</dbReference>
<proteinExistence type="inferred from homology"/>
<dbReference type="InterPro" id="IPR050629">
    <property type="entry name" value="STE20/SPS1-PAK"/>
</dbReference>
<dbReference type="Pfam" id="PF00069">
    <property type="entry name" value="Pkinase"/>
    <property type="match status" value="1"/>
</dbReference>
<feature type="region of interest" description="Disordered" evidence="9">
    <location>
        <begin position="792"/>
        <end position="830"/>
    </location>
</feature>
<feature type="compositionally biased region" description="Polar residues" evidence="9">
    <location>
        <begin position="792"/>
        <end position="807"/>
    </location>
</feature>
<dbReference type="InterPro" id="IPR008271">
    <property type="entry name" value="Ser/Thr_kinase_AS"/>
</dbReference>
<evidence type="ECO:0000256" key="7">
    <source>
        <dbReference type="ARBA" id="ARBA00047899"/>
    </source>
</evidence>
<reference evidence="11" key="1">
    <citation type="submission" date="2019-07" db="EMBL/GenBank/DDBJ databases">
        <title>Hyphodiscus hymeniophilus genome sequencing and assembly.</title>
        <authorList>
            <person name="Kramer G."/>
            <person name="Nodwell J."/>
        </authorList>
    </citation>
    <scope>NUCLEOTIDE SEQUENCE</scope>
    <source>
        <strain evidence="11">ATCC 34498</strain>
    </source>
</reference>
<evidence type="ECO:0000256" key="8">
    <source>
        <dbReference type="ARBA" id="ARBA00048679"/>
    </source>
</evidence>
<evidence type="ECO:0000313" key="11">
    <source>
        <dbReference type="EMBL" id="KAG0650806.1"/>
    </source>
</evidence>
<keyword evidence="6" id="KW-0067">ATP-binding</keyword>
<evidence type="ECO:0000256" key="5">
    <source>
        <dbReference type="ARBA" id="ARBA00022777"/>
    </source>
</evidence>
<dbReference type="FunFam" id="1.10.510.10:FF:000670">
    <property type="entry name" value="Serine/threonin protein kinase, putative"/>
    <property type="match status" value="1"/>
</dbReference>
<feature type="compositionally biased region" description="Basic and acidic residues" evidence="9">
    <location>
        <begin position="695"/>
        <end position="707"/>
    </location>
</feature>